<comment type="caution">
    <text evidence="1">The sequence shown here is derived from an EMBL/GenBank/DDBJ whole genome shotgun (WGS) entry which is preliminary data.</text>
</comment>
<gene>
    <name evidence="1" type="ORF">D7231_32055</name>
</gene>
<keyword evidence="2" id="KW-1185">Reference proteome</keyword>
<dbReference type="Proteomes" id="UP000270343">
    <property type="component" value="Unassembled WGS sequence"/>
</dbReference>
<organism evidence="1 2">
    <name type="scientific">Streptomyces klenkii</name>
    <dbReference type="NCBI Taxonomy" id="1420899"/>
    <lineage>
        <taxon>Bacteria</taxon>
        <taxon>Bacillati</taxon>
        <taxon>Actinomycetota</taxon>
        <taxon>Actinomycetes</taxon>
        <taxon>Kitasatosporales</taxon>
        <taxon>Streptomycetaceae</taxon>
        <taxon>Streptomyces</taxon>
    </lineage>
</organism>
<name>A0A3B0ARE8_9ACTN</name>
<dbReference type="AlphaFoldDB" id="A0A3B0ARE8"/>
<evidence type="ECO:0000313" key="2">
    <source>
        <dbReference type="Proteomes" id="UP000270343"/>
    </source>
</evidence>
<protein>
    <submittedName>
        <fullName evidence="1">Uncharacterized protein</fullName>
    </submittedName>
</protein>
<accession>A0A3B0ARE8</accession>
<sequence length="108" mass="11953">MTAANIRPAVRELLSALEFRASVGRPCYIKRTHGYVALIVPHLRNGDVGPYSYLRTFRRATVDEAEELGLVVLGPRLVDVPDAEYPRGHWAAERAHQGRTITTTGGAR</sequence>
<proteinExistence type="predicted"/>
<dbReference type="RefSeq" id="WP_120759404.1">
    <property type="nucleotide sequence ID" value="NZ_RBAM01000024.1"/>
</dbReference>
<reference evidence="1 2" key="1">
    <citation type="journal article" date="2015" name="Antonie Van Leeuwenhoek">
        <title>Streptomyces klenkii sp. nov., isolated from deep marine sediment.</title>
        <authorList>
            <person name="Veyisoglu A."/>
            <person name="Sahin N."/>
        </authorList>
    </citation>
    <scope>NUCLEOTIDE SEQUENCE [LARGE SCALE GENOMIC DNA]</scope>
    <source>
        <strain evidence="1 2">KCTC 29202</strain>
    </source>
</reference>
<dbReference type="EMBL" id="RBAM01000024">
    <property type="protein sequence ID" value="RKN61906.1"/>
    <property type="molecule type" value="Genomic_DNA"/>
</dbReference>
<dbReference type="OrthoDB" id="4293422at2"/>
<evidence type="ECO:0000313" key="1">
    <source>
        <dbReference type="EMBL" id="RKN61906.1"/>
    </source>
</evidence>